<gene>
    <name evidence="1" type="ORF">MUK42_13147</name>
</gene>
<protein>
    <submittedName>
        <fullName evidence="1">Uncharacterized protein</fullName>
    </submittedName>
</protein>
<sequence length="62" mass="6686">MYSGLNSSDDDDVGGFSFLATLRLEGELSSGLNSSDGVLYNLYAISSKSTNHINMNFNTNKC</sequence>
<accession>A0A9E7HW15</accession>
<reference evidence="1" key="1">
    <citation type="submission" date="2022-05" db="EMBL/GenBank/DDBJ databases">
        <title>The Musa troglodytarum L. genome provides insights into the mechanism of non-climacteric behaviour and enrichment of carotenoids.</title>
        <authorList>
            <person name="Wang J."/>
        </authorList>
    </citation>
    <scope>NUCLEOTIDE SEQUENCE</scope>
    <source>
        <tissue evidence="1">Leaf</tissue>
    </source>
</reference>
<dbReference type="EMBL" id="CP097510">
    <property type="protein sequence ID" value="URE37667.1"/>
    <property type="molecule type" value="Genomic_DNA"/>
</dbReference>
<proteinExistence type="predicted"/>
<evidence type="ECO:0000313" key="2">
    <source>
        <dbReference type="Proteomes" id="UP001055439"/>
    </source>
</evidence>
<dbReference type="Proteomes" id="UP001055439">
    <property type="component" value="Chromosome 8"/>
</dbReference>
<name>A0A9E7HW15_9LILI</name>
<keyword evidence="2" id="KW-1185">Reference proteome</keyword>
<evidence type="ECO:0000313" key="1">
    <source>
        <dbReference type="EMBL" id="URE37667.1"/>
    </source>
</evidence>
<dbReference type="AlphaFoldDB" id="A0A9E7HW15"/>
<organism evidence="1 2">
    <name type="scientific">Musa troglodytarum</name>
    <name type="common">fe'i banana</name>
    <dbReference type="NCBI Taxonomy" id="320322"/>
    <lineage>
        <taxon>Eukaryota</taxon>
        <taxon>Viridiplantae</taxon>
        <taxon>Streptophyta</taxon>
        <taxon>Embryophyta</taxon>
        <taxon>Tracheophyta</taxon>
        <taxon>Spermatophyta</taxon>
        <taxon>Magnoliopsida</taxon>
        <taxon>Liliopsida</taxon>
        <taxon>Zingiberales</taxon>
        <taxon>Musaceae</taxon>
        <taxon>Musa</taxon>
    </lineage>
</organism>